<comment type="similarity">
    <text evidence="2">Belongs to the insulin family.</text>
</comment>
<dbReference type="InterPro" id="IPR022353">
    <property type="entry name" value="Insulin_CS"/>
</dbReference>
<dbReference type="PANTHER" id="PTHR20968">
    <property type="entry name" value="ILGF DOMAIN-CONTAINING PROTEIN"/>
    <property type="match status" value="1"/>
</dbReference>
<feature type="chain" id="PRO_5042028092" evidence="7">
    <location>
        <begin position="24"/>
        <end position="195"/>
    </location>
</feature>
<organism evidence="9 10">
    <name type="scientific">Acipenser oxyrinchus oxyrinchus</name>
    <dbReference type="NCBI Taxonomy" id="40147"/>
    <lineage>
        <taxon>Eukaryota</taxon>
        <taxon>Metazoa</taxon>
        <taxon>Chordata</taxon>
        <taxon>Craniata</taxon>
        <taxon>Vertebrata</taxon>
        <taxon>Euteleostomi</taxon>
        <taxon>Actinopterygii</taxon>
        <taxon>Chondrostei</taxon>
        <taxon>Acipenseriformes</taxon>
        <taxon>Acipenseridae</taxon>
        <taxon>Acipenser</taxon>
    </lineage>
</organism>
<dbReference type="EMBL" id="JAGXEW010000002">
    <property type="protein sequence ID" value="KAK1174769.1"/>
    <property type="molecule type" value="Genomic_DNA"/>
</dbReference>
<dbReference type="PANTHER" id="PTHR20968:SF4">
    <property type="entry name" value="RELAXIN 3"/>
    <property type="match status" value="1"/>
</dbReference>
<comment type="subunit">
    <text evidence="3">Heterodimer of a B chain and an A chain linked by two disulfide bonds.</text>
</comment>
<feature type="signal peptide" evidence="7">
    <location>
        <begin position="1"/>
        <end position="23"/>
    </location>
</feature>
<keyword evidence="10" id="KW-1185">Reference proteome</keyword>
<evidence type="ECO:0000259" key="8">
    <source>
        <dbReference type="SMART" id="SM00078"/>
    </source>
</evidence>
<dbReference type="InterPro" id="IPR016179">
    <property type="entry name" value="Insulin-like"/>
</dbReference>
<dbReference type="InterPro" id="IPR022352">
    <property type="entry name" value="Ins/IGF/rlx"/>
</dbReference>
<dbReference type="GO" id="GO:0005179">
    <property type="term" value="F:hormone activity"/>
    <property type="evidence" value="ECO:0007669"/>
    <property type="project" value="UniProtKB-KW"/>
</dbReference>
<proteinExistence type="inferred from homology"/>
<feature type="domain" description="Insulin-like" evidence="8">
    <location>
        <begin position="34"/>
        <end position="195"/>
    </location>
</feature>
<dbReference type="InterPro" id="IPR051777">
    <property type="entry name" value="Insulin-like_neuro_ligands"/>
</dbReference>
<keyword evidence="5" id="KW-0372">Hormone</keyword>
<evidence type="ECO:0000256" key="3">
    <source>
        <dbReference type="ARBA" id="ARBA00011207"/>
    </source>
</evidence>
<evidence type="ECO:0000313" key="10">
    <source>
        <dbReference type="Proteomes" id="UP001230051"/>
    </source>
</evidence>
<reference evidence="9" key="1">
    <citation type="submission" date="2022-02" db="EMBL/GenBank/DDBJ databases">
        <title>Atlantic sturgeon de novo genome assembly.</title>
        <authorList>
            <person name="Stock M."/>
            <person name="Klopp C."/>
            <person name="Guiguen Y."/>
            <person name="Cabau C."/>
            <person name="Parinello H."/>
            <person name="Santidrian Yebra-Pimentel E."/>
            <person name="Kuhl H."/>
            <person name="Dirks R.P."/>
            <person name="Guessner J."/>
            <person name="Wuertz S."/>
            <person name="Du K."/>
            <person name="Schartl M."/>
        </authorList>
    </citation>
    <scope>NUCLEOTIDE SEQUENCE</scope>
    <source>
        <strain evidence="9">STURGEONOMICS-FGT-2020</strain>
        <tissue evidence="9">Whole blood</tissue>
    </source>
</reference>
<evidence type="ECO:0000256" key="5">
    <source>
        <dbReference type="ARBA" id="ARBA00022702"/>
    </source>
</evidence>
<sequence length="195" mass="21718">MLRFFSMILVCVGSMCLCAMAQGGNKGKAGEYGVKLCGREFIRAVIFTCGGSRWKRLSLDVDPYQNVNNPIMGGTFNDYSKDNDDFAKLRPILHGAPLQKADLPYEQGSMKELFNLNDDYSDYEPMSNDFNEYVRQVAEATRKQQVALSYSGNARAASPGTPWIKSPRKKRDFSMGVAGMCCKWGCTKAQISKLC</sequence>
<evidence type="ECO:0000256" key="4">
    <source>
        <dbReference type="ARBA" id="ARBA00022525"/>
    </source>
</evidence>
<evidence type="ECO:0000256" key="1">
    <source>
        <dbReference type="ARBA" id="ARBA00004613"/>
    </source>
</evidence>
<name>A0AAD8GIC4_ACIOX</name>
<keyword evidence="4" id="KW-0964">Secreted</keyword>
<accession>A0AAD8GIC4</accession>
<keyword evidence="6" id="KW-1015">Disulfide bond</keyword>
<protein>
    <submittedName>
        <fullName evidence="9">Relaxin-3-like</fullName>
    </submittedName>
</protein>
<dbReference type="GO" id="GO:0001664">
    <property type="term" value="F:G protein-coupled receptor binding"/>
    <property type="evidence" value="ECO:0007669"/>
    <property type="project" value="TreeGrafter"/>
</dbReference>
<comment type="subcellular location">
    <subcellularLocation>
        <location evidence="1">Secreted</location>
    </subcellularLocation>
</comment>
<dbReference type="SUPFAM" id="SSF56994">
    <property type="entry name" value="Insulin-like"/>
    <property type="match status" value="1"/>
</dbReference>
<evidence type="ECO:0000313" key="9">
    <source>
        <dbReference type="EMBL" id="KAK1174769.1"/>
    </source>
</evidence>
<keyword evidence="7" id="KW-0732">Signal</keyword>
<evidence type="ECO:0000256" key="6">
    <source>
        <dbReference type="ARBA" id="ARBA00023157"/>
    </source>
</evidence>
<evidence type="ECO:0000256" key="7">
    <source>
        <dbReference type="SAM" id="SignalP"/>
    </source>
</evidence>
<dbReference type="CDD" id="cd04365">
    <property type="entry name" value="IlGF_relaxin_like"/>
    <property type="match status" value="1"/>
</dbReference>
<dbReference type="PRINTS" id="PR00276">
    <property type="entry name" value="INSULINFAMLY"/>
</dbReference>
<comment type="caution">
    <text evidence="9">The sequence shown here is derived from an EMBL/GenBank/DDBJ whole genome shotgun (WGS) entry which is preliminary data.</text>
</comment>
<dbReference type="GO" id="GO:0005576">
    <property type="term" value="C:extracellular region"/>
    <property type="evidence" value="ECO:0007669"/>
    <property type="project" value="UniProtKB-SubCell"/>
</dbReference>
<evidence type="ECO:0000256" key="2">
    <source>
        <dbReference type="ARBA" id="ARBA00009034"/>
    </source>
</evidence>
<dbReference type="SMART" id="SM00078">
    <property type="entry name" value="IlGF"/>
    <property type="match status" value="1"/>
</dbReference>
<dbReference type="InterPro" id="IPR036438">
    <property type="entry name" value="Insulin-like_sf"/>
</dbReference>
<dbReference type="PROSITE" id="PS00262">
    <property type="entry name" value="INSULIN"/>
    <property type="match status" value="1"/>
</dbReference>
<dbReference type="AlphaFoldDB" id="A0AAD8GIC4"/>
<gene>
    <name evidence="9" type="primary">RLN3</name>
    <name evidence="9" type="ORF">AOXY_G2344</name>
</gene>
<dbReference type="Proteomes" id="UP001230051">
    <property type="component" value="Unassembled WGS sequence"/>
</dbReference>